<name>A0A7W4LQL7_9GAMM</name>
<dbReference type="RefSeq" id="WP_183091036.1">
    <property type="nucleotide sequence ID" value="NZ_JACJUD010000010.1"/>
</dbReference>
<dbReference type="AlphaFoldDB" id="A0A7W4LQL7"/>
<evidence type="ECO:0000313" key="2">
    <source>
        <dbReference type="Proteomes" id="UP000542720"/>
    </source>
</evidence>
<comment type="caution">
    <text evidence="1">The sequence shown here is derived from an EMBL/GenBank/DDBJ whole genome shotgun (WGS) entry which is preliminary data.</text>
</comment>
<organism evidence="1 2">
    <name type="scientific">Aquipseudomonas ullengensis</name>
    <dbReference type="NCBI Taxonomy" id="2759166"/>
    <lineage>
        <taxon>Bacteria</taxon>
        <taxon>Pseudomonadati</taxon>
        <taxon>Pseudomonadota</taxon>
        <taxon>Gammaproteobacteria</taxon>
        <taxon>Pseudomonadales</taxon>
        <taxon>Pseudomonadaceae</taxon>
        <taxon>Aquipseudomonas</taxon>
    </lineage>
</organism>
<accession>A0A7W4LQL7</accession>
<dbReference type="Proteomes" id="UP000542720">
    <property type="component" value="Unassembled WGS sequence"/>
</dbReference>
<keyword evidence="2" id="KW-1185">Reference proteome</keyword>
<gene>
    <name evidence="1" type="ORF">H3H51_20970</name>
</gene>
<dbReference type="EMBL" id="JACJUD010000010">
    <property type="protein sequence ID" value="MBB2497502.1"/>
    <property type="molecule type" value="Genomic_DNA"/>
</dbReference>
<evidence type="ECO:0000313" key="1">
    <source>
        <dbReference type="EMBL" id="MBB2497502.1"/>
    </source>
</evidence>
<sequence length="118" mass="12633">MKAYSRALLIVLGIVLALLTLSGLVTIWNLSQELVEARQQSQAWKIYALGLPTHSLQAVQGMADACRYVPCCLAAGAAHGLPNTFAVLGAHFSATRLAVELHEHVPGSAVEQLPRLSF</sequence>
<proteinExistence type="predicted"/>
<reference evidence="1 2" key="1">
    <citation type="submission" date="2020-08" db="EMBL/GenBank/DDBJ databases">
        <authorList>
            <person name="Kim C.M."/>
        </authorList>
    </citation>
    <scope>NUCLEOTIDE SEQUENCE [LARGE SCALE GENOMIC DNA]</scope>
    <source>
        <strain evidence="1 2">UL070</strain>
    </source>
</reference>
<protein>
    <submittedName>
        <fullName evidence="1">Uncharacterized protein</fullName>
    </submittedName>
</protein>